<organism evidence="1 2">
    <name type="scientific">Flectobacillus roseus</name>
    <dbReference type="NCBI Taxonomy" id="502259"/>
    <lineage>
        <taxon>Bacteria</taxon>
        <taxon>Pseudomonadati</taxon>
        <taxon>Bacteroidota</taxon>
        <taxon>Cytophagia</taxon>
        <taxon>Cytophagales</taxon>
        <taxon>Flectobacillaceae</taxon>
        <taxon>Flectobacillus</taxon>
    </lineage>
</organism>
<reference evidence="1 2" key="1">
    <citation type="submission" date="2023-05" db="EMBL/GenBank/DDBJ databases">
        <title>Novel species of genus Flectobacillus isolated from stream in China.</title>
        <authorList>
            <person name="Lu H."/>
        </authorList>
    </citation>
    <scope>NUCLEOTIDE SEQUENCE [LARGE SCALE GENOMIC DNA]</scope>
    <source>
        <strain evidence="1 2">KCTC 42575</strain>
    </source>
</reference>
<keyword evidence="2" id="KW-1185">Reference proteome</keyword>
<protein>
    <recommendedName>
        <fullName evidence="3">Apea-like HEPN domain-containing protein</fullName>
    </recommendedName>
</protein>
<proteinExistence type="predicted"/>
<dbReference type="EMBL" id="JASHIF010000002">
    <property type="protein sequence ID" value="MDI9858008.1"/>
    <property type="molecule type" value="Genomic_DNA"/>
</dbReference>
<evidence type="ECO:0000313" key="1">
    <source>
        <dbReference type="EMBL" id="MDI9858008.1"/>
    </source>
</evidence>
<comment type="caution">
    <text evidence="1">The sequence shown here is derived from an EMBL/GenBank/DDBJ whole genome shotgun (WGS) entry which is preliminary data.</text>
</comment>
<evidence type="ECO:0008006" key="3">
    <source>
        <dbReference type="Google" id="ProtNLM"/>
    </source>
</evidence>
<dbReference type="Proteomes" id="UP001236507">
    <property type="component" value="Unassembled WGS sequence"/>
</dbReference>
<accession>A0ABT6Y357</accession>
<gene>
    <name evidence="1" type="ORF">QM524_02190</name>
</gene>
<evidence type="ECO:0000313" key="2">
    <source>
        <dbReference type="Proteomes" id="UP001236507"/>
    </source>
</evidence>
<sequence length="249" mass="29248">MKISTTCSRCSIEAYEQQSLNINIEGHVSIEENDLYFFRCSKGHVNLLEIQAFKFELLYESGLCAIKSDYYLESVLSLTASVERFYEFFIKIVLSSEKIEKSIIEKMYKEMSRQSERQIGAFLALYVMAFKEPPSILNQKAVEFRNSVVHKGYFPTKEEVLRYAKDVFELIQKLYVILRKKFETEIGEQISLEQQERREKNKDKIEENNVNITLLAPPFALSHILELSAFEKKTFEESFDLVMSQDFYH</sequence>
<name>A0ABT6Y357_9BACT</name>
<dbReference type="RefSeq" id="WP_283343279.1">
    <property type="nucleotide sequence ID" value="NZ_JASHIF010000002.1"/>
</dbReference>